<dbReference type="SUPFAM" id="SSF57302">
    <property type="entry name" value="Snake toxin-like"/>
    <property type="match status" value="1"/>
</dbReference>
<keyword evidence="1" id="KW-0732">Signal</keyword>
<dbReference type="InterPro" id="IPR051110">
    <property type="entry name" value="Ly-6/neurotoxin-like_GPI-ap"/>
</dbReference>
<evidence type="ECO:0000313" key="5">
    <source>
        <dbReference type="Proteomes" id="UP001295444"/>
    </source>
</evidence>
<dbReference type="InterPro" id="IPR035076">
    <property type="entry name" value="Toxin/TOLIP"/>
</dbReference>
<sequence length="163" mass="17911">MYANELGFGCYINHTLGIIRALGEPLSSNMKGFTLLLASLALWFNPAWSLECFFCLTQTNAPSCVQTQTCAENEKVCKTIEYSAPTTFPFDAPYVVVKGCAVSCKQDDPDELGTAQPTFCCNTDFCNTRGLDNTCSGTINFSLSLGLFMCFISVVLVFFRTHL</sequence>
<dbReference type="EMBL" id="OW240915">
    <property type="protein sequence ID" value="CAH2286111.1"/>
    <property type="molecule type" value="Genomic_DNA"/>
</dbReference>
<feature type="transmembrane region" description="Helical" evidence="2">
    <location>
        <begin position="139"/>
        <end position="159"/>
    </location>
</feature>
<keyword evidence="2" id="KW-1133">Transmembrane helix</keyword>
<dbReference type="PANTHER" id="PTHR16983">
    <property type="entry name" value="UPAR/LY6 DOMAIN-CONTAINING PROTEIN"/>
    <property type="match status" value="1"/>
</dbReference>
<evidence type="ECO:0000256" key="1">
    <source>
        <dbReference type="ARBA" id="ARBA00022729"/>
    </source>
</evidence>
<organism evidence="4 5">
    <name type="scientific">Pelobates cultripes</name>
    <name type="common">Western spadefoot toad</name>
    <dbReference type="NCBI Taxonomy" id="61616"/>
    <lineage>
        <taxon>Eukaryota</taxon>
        <taxon>Metazoa</taxon>
        <taxon>Chordata</taxon>
        <taxon>Craniata</taxon>
        <taxon>Vertebrata</taxon>
        <taxon>Euteleostomi</taxon>
        <taxon>Amphibia</taxon>
        <taxon>Batrachia</taxon>
        <taxon>Anura</taxon>
        <taxon>Pelobatoidea</taxon>
        <taxon>Pelobatidae</taxon>
        <taxon>Pelobates</taxon>
    </lineage>
</organism>
<evidence type="ECO:0000313" key="4">
    <source>
        <dbReference type="EMBL" id="CAH2286111.1"/>
    </source>
</evidence>
<feature type="domain" description="Snake toxin/toxin-like" evidence="3">
    <location>
        <begin position="50"/>
        <end position="127"/>
    </location>
</feature>
<gene>
    <name evidence="4" type="ORF">PECUL_23A050839</name>
</gene>
<dbReference type="FunFam" id="2.10.60.10:FF:000003">
    <property type="entry name" value="lymphocyte antigen 6E isoform X1"/>
    <property type="match status" value="1"/>
</dbReference>
<evidence type="ECO:0000256" key="2">
    <source>
        <dbReference type="SAM" id="Phobius"/>
    </source>
</evidence>
<dbReference type="GO" id="GO:0005886">
    <property type="term" value="C:plasma membrane"/>
    <property type="evidence" value="ECO:0007669"/>
    <property type="project" value="TreeGrafter"/>
</dbReference>
<dbReference type="Proteomes" id="UP001295444">
    <property type="component" value="Chromosome 04"/>
</dbReference>
<name>A0AAD1S2Z0_PELCU</name>
<evidence type="ECO:0000259" key="3">
    <source>
        <dbReference type="Pfam" id="PF00087"/>
    </source>
</evidence>
<dbReference type="InterPro" id="IPR045860">
    <property type="entry name" value="Snake_toxin-like_sf"/>
</dbReference>
<dbReference type="AlphaFoldDB" id="A0AAD1S2Z0"/>
<dbReference type="PANTHER" id="PTHR16983:SF10">
    <property type="entry name" value="PROTEIN QUIVER"/>
    <property type="match status" value="1"/>
</dbReference>
<dbReference type="InterPro" id="IPR018363">
    <property type="entry name" value="CD59_antigen_CS"/>
</dbReference>
<keyword evidence="2" id="KW-0472">Membrane</keyword>
<reference evidence="4" key="1">
    <citation type="submission" date="2022-03" db="EMBL/GenBank/DDBJ databases">
        <authorList>
            <person name="Alioto T."/>
            <person name="Alioto T."/>
            <person name="Gomez Garrido J."/>
        </authorList>
    </citation>
    <scope>NUCLEOTIDE SEQUENCE</scope>
</reference>
<dbReference type="Pfam" id="PF00087">
    <property type="entry name" value="Toxin_TOLIP"/>
    <property type="match status" value="1"/>
</dbReference>
<accession>A0AAD1S2Z0</accession>
<dbReference type="Gene3D" id="2.10.60.10">
    <property type="entry name" value="CD59"/>
    <property type="match status" value="1"/>
</dbReference>
<keyword evidence="2" id="KW-0812">Transmembrane</keyword>
<proteinExistence type="predicted"/>
<keyword evidence="5" id="KW-1185">Reference proteome</keyword>
<protein>
    <recommendedName>
        <fullName evidence="3">Snake toxin/toxin-like domain-containing protein</fullName>
    </recommendedName>
</protein>
<dbReference type="PROSITE" id="PS00983">
    <property type="entry name" value="LY6_UPAR"/>
    <property type="match status" value="1"/>
</dbReference>